<accession>A0A8H6U8P0</accession>
<name>A0A8H6U8P0_9PEZI</name>
<comment type="caution">
    <text evidence="3">The sequence shown here is derived from an EMBL/GenBank/DDBJ whole genome shotgun (WGS) entry which is preliminary data.</text>
</comment>
<gene>
    <name evidence="3" type="ORF">CMUS01_01291</name>
</gene>
<keyword evidence="4" id="KW-1185">Reference proteome</keyword>
<feature type="region of interest" description="Disordered" evidence="1">
    <location>
        <begin position="1"/>
        <end position="20"/>
    </location>
</feature>
<feature type="compositionally biased region" description="Polar residues" evidence="1">
    <location>
        <begin position="1"/>
        <end position="15"/>
    </location>
</feature>
<organism evidence="3 4">
    <name type="scientific">Colletotrichum musicola</name>
    <dbReference type="NCBI Taxonomy" id="2175873"/>
    <lineage>
        <taxon>Eukaryota</taxon>
        <taxon>Fungi</taxon>
        <taxon>Dikarya</taxon>
        <taxon>Ascomycota</taxon>
        <taxon>Pezizomycotina</taxon>
        <taxon>Sordariomycetes</taxon>
        <taxon>Hypocreomycetidae</taxon>
        <taxon>Glomerellales</taxon>
        <taxon>Glomerellaceae</taxon>
        <taxon>Colletotrichum</taxon>
        <taxon>Colletotrichum orchidearum species complex</taxon>
    </lineage>
</organism>
<reference evidence="3" key="1">
    <citation type="journal article" date="2020" name="Phytopathology">
        <title>Genome Sequence Resources of Colletotrichum truncatum, C. plurivorum, C. musicola, and C. sojae: Four Species Pathogenic to Soybean (Glycine max).</title>
        <authorList>
            <person name="Rogerio F."/>
            <person name="Boufleur T.R."/>
            <person name="Ciampi-Guillardi M."/>
            <person name="Sukno S.A."/>
            <person name="Thon M.R."/>
            <person name="Massola Junior N.S."/>
            <person name="Baroncelli R."/>
        </authorList>
    </citation>
    <scope>NUCLEOTIDE SEQUENCE</scope>
    <source>
        <strain evidence="3">LFN0074</strain>
    </source>
</reference>
<protein>
    <submittedName>
        <fullName evidence="3">Uncharacterized protein</fullName>
    </submittedName>
</protein>
<keyword evidence="2" id="KW-1133">Transmembrane helix</keyword>
<keyword evidence="2" id="KW-0472">Membrane</keyword>
<evidence type="ECO:0000256" key="1">
    <source>
        <dbReference type="SAM" id="MobiDB-lite"/>
    </source>
</evidence>
<sequence>MSSTGGSEAMANQHNESTRQHWKASITALETFLALLGMSPMVRILWAHHRSDRRNSYVSSHTPPKRNLAQNFSYHSEIFMFYVHGILLVQHRTDTKTTMEIISNVAKS</sequence>
<dbReference type="Proteomes" id="UP000639643">
    <property type="component" value="Unassembled WGS sequence"/>
</dbReference>
<dbReference type="AlphaFoldDB" id="A0A8H6U8P0"/>
<evidence type="ECO:0000313" key="3">
    <source>
        <dbReference type="EMBL" id="KAF6844236.1"/>
    </source>
</evidence>
<evidence type="ECO:0000313" key="4">
    <source>
        <dbReference type="Proteomes" id="UP000639643"/>
    </source>
</evidence>
<dbReference type="EMBL" id="WIGM01000021">
    <property type="protein sequence ID" value="KAF6844236.1"/>
    <property type="molecule type" value="Genomic_DNA"/>
</dbReference>
<feature type="transmembrane region" description="Helical" evidence="2">
    <location>
        <begin position="24"/>
        <end position="46"/>
    </location>
</feature>
<evidence type="ECO:0000256" key="2">
    <source>
        <dbReference type="SAM" id="Phobius"/>
    </source>
</evidence>
<keyword evidence="2" id="KW-0812">Transmembrane</keyword>
<proteinExistence type="predicted"/>